<evidence type="ECO:0000313" key="11">
    <source>
        <dbReference type="Proteomes" id="UP000314294"/>
    </source>
</evidence>
<feature type="domain" description="C2H2-type" evidence="9">
    <location>
        <begin position="943"/>
        <end position="970"/>
    </location>
</feature>
<feature type="region of interest" description="Disordered" evidence="8">
    <location>
        <begin position="1302"/>
        <end position="1326"/>
    </location>
</feature>
<feature type="domain" description="C2H2-type" evidence="9">
    <location>
        <begin position="117"/>
        <end position="145"/>
    </location>
</feature>
<reference evidence="10 11" key="1">
    <citation type="submission" date="2019-03" db="EMBL/GenBank/DDBJ databases">
        <title>First draft genome of Liparis tanakae, snailfish: a comprehensive survey of snailfish specific genes.</title>
        <authorList>
            <person name="Kim W."/>
            <person name="Song I."/>
            <person name="Jeong J.-H."/>
            <person name="Kim D."/>
            <person name="Kim S."/>
            <person name="Ryu S."/>
            <person name="Song J.Y."/>
            <person name="Lee S.K."/>
        </authorList>
    </citation>
    <scope>NUCLEOTIDE SEQUENCE [LARGE SCALE GENOMIC DNA]</scope>
    <source>
        <tissue evidence="10">Muscle</tissue>
    </source>
</reference>
<sequence>MDGAAASAIIEDEAGDKPHDGDSGNSASPPAEDTADRIFYCRACGEDFREEAAYLEHQQQHPQESIQCSPEEMIDKPKKSVNDYYCIECKKSFNGHIALLNHKRWHANHSDDSVKKFPCEECGKVFMTLTFYHRHQRLVHSDETAAKSFLHQVCQLQKKAFECKDCGLKFSRASALHSHQLHHTDVFRETEKEAPVHASLPPQPNTVETVRKEAERNLAESEKALSVSVAEEDAHVYVTDEDMEGYEPGDFNVQVISASESEDEPVQDLKPDLELLCESDQEVRDDGDAGVSTSHLVSKSPMDLKIVEIDFEQPDERCAPVASEAENQTTGERFDSSLRVHSMWHGVGERKQQTQEYNPKKTLLGPKIYHCERCEKGFWSLGAFSAHKQSQTQCTDLRLGKGGTGSLRSVNGHQRVKVACPVCGRKFRHKGIMALHMRKHENGNHKCELCSRSFRLVSSLLRHQVVHSDQLLPPPSKSFQHQVEQLKKNTYSCPDCGKLFSRAKARQFHMKSHGYETGPSSPRSSVALEDLQCATIHAKGYKSVAKAKLSLSSRKPKEDEPSKGPFHCSDCGRRFISNSALGSHKRWHKDKKCSRASLKDDLKSSGHKAEDGPFYCHKCWKPFFNRGVLHCHQAFNPQCRTKTVTHDDSALSGESECNQTFEHGSLLDARYENEHRNTADLQAPKRVDVNSNGSGSTSSTVKPKAHYCPLCPMTFTQARRLRAHQWQAHSKRIKSNKKALVRIKTEPVTASSELTPRNGNRVAEVADPPAGRGRKKIRSDPPFVKFISCLDCGEQCRSLGVLLDHKRVCRDIKHETKREVQHPESMAEVSQPLSRLSEHTAKCLFKCDNCGKAFQTEEQLGAHKTKAKSRPYCCALCCSGFWTENQLQQHLAWHDEVRCRLPNEVRLRLSAAMTSGPLKPGVPSAVTGGTSALSSDGQSQSSHKCQHCGKAFLSPAALQKHEGQHCNNDLYHCSICPRTFGDIQDLIVNQCSITCQDCGLKFTNWDVFQTHLHQHALEDEEEEAARLGDDTSPAAELDSRKVGDADGSDLSRLLQTHPSGFTHGADGATGSAPTQLNMHACSICGKVYKYLVSFRKHLRLHKISMPKAPESSDQNLVKYQCPECEMPCINQTRLLEHLRVHRSFALKPPRCGKCNKVFSMKSWLAHVDVHKQNPSWCLSCTTGFEDEQLRDEHVQHHNQMEYKCDICLKSFGQSEQLRTHYKCHTGVKPFQCTFCGKSFSHPRYLYSHRKKHLGVDVGSSGIKISANIAEEQAIETRLLEEQEMDTSPGVLDCGEPVHHGTISKPPESAGSVHSETEWPQTVKEENVRSEHKDWDWECVECDMGFDEMAELHLHYIKHATGELPMPEYV</sequence>
<protein>
    <submittedName>
        <fullName evidence="10">Zinc finger protein 91</fullName>
    </submittedName>
</protein>
<feature type="domain" description="C2H2-type" evidence="9">
    <location>
        <begin position="491"/>
        <end position="518"/>
    </location>
</feature>
<feature type="domain" description="C2H2-type" evidence="9">
    <location>
        <begin position="39"/>
        <end position="66"/>
    </location>
</feature>
<organism evidence="10 11">
    <name type="scientific">Liparis tanakae</name>
    <name type="common">Tanaka's snailfish</name>
    <dbReference type="NCBI Taxonomy" id="230148"/>
    <lineage>
        <taxon>Eukaryota</taxon>
        <taxon>Metazoa</taxon>
        <taxon>Chordata</taxon>
        <taxon>Craniata</taxon>
        <taxon>Vertebrata</taxon>
        <taxon>Euteleostomi</taxon>
        <taxon>Actinopterygii</taxon>
        <taxon>Neopterygii</taxon>
        <taxon>Teleostei</taxon>
        <taxon>Neoteleostei</taxon>
        <taxon>Acanthomorphata</taxon>
        <taxon>Eupercaria</taxon>
        <taxon>Perciformes</taxon>
        <taxon>Cottioidei</taxon>
        <taxon>Cottales</taxon>
        <taxon>Liparidae</taxon>
        <taxon>Liparis</taxon>
    </lineage>
</organism>
<keyword evidence="11" id="KW-1185">Reference proteome</keyword>
<dbReference type="Proteomes" id="UP000314294">
    <property type="component" value="Unassembled WGS sequence"/>
</dbReference>
<keyword evidence="2" id="KW-0479">Metal-binding</keyword>
<keyword evidence="5" id="KW-0862">Zinc</keyword>
<gene>
    <name evidence="10" type="primary">ZNF91_0</name>
    <name evidence="10" type="ORF">EYF80_013510</name>
</gene>
<feature type="region of interest" description="Disordered" evidence="8">
    <location>
        <begin position="1020"/>
        <end position="1048"/>
    </location>
</feature>
<feature type="domain" description="C2H2-type" evidence="9">
    <location>
        <begin position="1336"/>
        <end position="1364"/>
    </location>
</feature>
<dbReference type="Pfam" id="PF13912">
    <property type="entry name" value="zf-C2H2_6"/>
    <property type="match status" value="2"/>
</dbReference>
<dbReference type="PANTHER" id="PTHR24376:SF216">
    <property type="entry name" value="ZINC FINGER PROTEIN 420-LIKE"/>
    <property type="match status" value="1"/>
</dbReference>
<feature type="domain" description="C2H2-type" evidence="9">
    <location>
        <begin position="161"/>
        <end position="184"/>
    </location>
</feature>
<dbReference type="GO" id="GO:0000978">
    <property type="term" value="F:RNA polymerase II cis-regulatory region sequence-specific DNA binding"/>
    <property type="evidence" value="ECO:0007669"/>
    <property type="project" value="TreeGrafter"/>
</dbReference>
<accession>A0A4Z2IFZ8</accession>
<evidence type="ECO:0000256" key="3">
    <source>
        <dbReference type="ARBA" id="ARBA00022737"/>
    </source>
</evidence>
<evidence type="ECO:0000256" key="7">
    <source>
        <dbReference type="PROSITE-ProRule" id="PRU00042"/>
    </source>
</evidence>
<name>A0A4Z2IFZ8_9TELE</name>
<feature type="domain" description="C2H2-type" evidence="9">
    <location>
        <begin position="993"/>
        <end position="1020"/>
    </location>
</feature>
<evidence type="ECO:0000256" key="1">
    <source>
        <dbReference type="ARBA" id="ARBA00004123"/>
    </source>
</evidence>
<dbReference type="EMBL" id="SRLO01000095">
    <property type="protein sequence ID" value="TNN76222.1"/>
    <property type="molecule type" value="Genomic_DNA"/>
</dbReference>
<dbReference type="SMART" id="SM00355">
    <property type="entry name" value="ZnF_C2H2"/>
    <property type="match status" value="21"/>
</dbReference>
<keyword evidence="4 7" id="KW-0863">Zinc-finger</keyword>
<proteinExistence type="predicted"/>
<feature type="domain" description="C2H2-type" evidence="9">
    <location>
        <begin position="418"/>
        <end position="445"/>
    </location>
</feature>
<evidence type="ECO:0000256" key="8">
    <source>
        <dbReference type="SAM" id="MobiDB-lite"/>
    </source>
</evidence>
<dbReference type="GO" id="GO:0001228">
    <property type="term" value="F:DNA-binding transcription activator activity, RNA polymerase II-specific"/>
    <property type="evidence" value="ECO:0007669"/>
    <property type="project" value="TreeGrafter"/>
</dbReference>
<dbReference type="PROSITE" id="PS00028">
    <property type="entry name" value="ZINC_FINGER_C2H2_1"/>
    <property type="match status" value="17"/>
</dbReference>
<dbReference type="PANTHER" id="PTHR24376">
    <property type="entry name" value="ZINC FINGER PROTEIN"/>
    <property type="match status" value="1"/>
</dbReference>
<evidence type="ECO:0000256" key="5">
    <source>
        <dbReference type="ARBA" id="ARBA00022833"/>
    </source>
</evidence>
<dbReference type="Pfam" id="PF00096">
    <property type="entry name" value="zf-C2H2"/>
    <property type="match status" value="5"/>
</dbReference>
<dbReference type="GO" id="GO:0008270">
    <property type="term" value="F:zinc ion binding"/>
    <property type="evidence" value="ECO:0007669"/>
    <property type="project" value="UniProtKB-KW"/>
</dbReference>
<evidence type="ECO:0000256" key="2">
    <source>
        <dbReference type="ARBA" id="ARBA00022723"/>
    </source>
</evidence>
<dbReference type="PROSITE" id="PS50157">
    <property type="entry name" value="ZINC_FINGER_C2H2_2"/>
    <property type="match status" value="17"/>
</dbReference>
<dbReference type="GO" id="GO:0005634">
    <property type="term" value="C:nucleus"/>
    <property type="evidence" value="ECO:0007669"/>
    <property type="project" value="UniProtKB-SubCell"/>
</dbReference>
<dbReference type="OrthoDB" id="8910337at2759"/>
<feature type="domain" description="C2H2-type" evidence="9">
    <location>
        <begin position="706"/>
        <end position="734"/>
    </location>
</feature>
<feature type="compositionally biased region" description="Basic and acidic residues" evidence="8">
    <location>
        <begin position="676"/>
        <end position="688"/>
    </location>
</feature>
<feature type="domain" description="C2H2-type" evidence="9">
    <location>
        <begin position="1202"/>
        <end position="1229"/>
    </location>
</feature>
<feature type="region of interest" description="Disordered" evidence="8">
    <location>
        <begin position="1"/>
        <end position="34"/>
    </location>
</feature>
<keyword evidence="3" id="KW-0677">Repeat</keyword>
<feature type="domain" description="C2H2-type" evidence="9">
    <location>
        <begin position="566"/>
        <end position="593"/>
    </location>
</feature>
<dbReference type="InterPro" id="IPR013087">
    <property type="entry name" value="Znf_C2H2_type"/>
</dbReference>
<feature type="compositionally biased region" description="Low complexity" evidence="8">
    <location>
        <begin position="689"/>
        <end position="701"/>
    </location>
</feature>
<evidence type="ECO:0000256" key="4">
    <source>
        <dbReference type="ARBA" id="ARBA00022771"/>
    </source>
</evidence>
<comment type="caution">
    <text evidence="10">The sequence shown here is derived from an EMBL/GenBank/DDBJ whole genome shotgun (WGS) entry which is preliminary data.</text>
</comment>
<feature type="domain" description="C2H2-type" evidence="9">
    <location>
        <begin position="84"/>
        <end position="111"/>
    </location>
</feature>
<feature type="region of interest" description="Disordered" evidence="8">
    <location>
        <begin position="676"/>
        <end position="702"/>
    </location>
</feature>
<feature type="domain" description="C2H2-type" evidence="9">
    <location>
        <begin position="1119"/>
        <end position="1141"/>
    </location>
</feature>
<evidence type="ECO:0000259" key="9">
    <source>
        <dbReference type="PROSITE" id="PS50157"/>
    </source>
</evidence>
<dbReference type="Gene3D" id="3.30.160.60">
    <property type="entry name" value="Classic Zinc Finger"/>
    <property type="match status" value="11"/>
</dbReference>
<feature type="domain" description="C2H2-type" evidence="9">
    <location>
        <begin position="1230"/>
        <end position="1257"/>
    </location>
</feature>
<dbReference type="FunFam" id="3.30.160.60:FF:000100">
    <property type="entry name" value="Zinc finger 45-like"/>
    <property type="match status" value="1"/>
</dbReference>
<comment type="subcellular location">
    <subcellularLocation>
        <location evidence="1">Nucleus</location>
    </subcellularLocation>
</comment>
<dbReference type="SUPFAM" id="SSF57667">
    <property type="entry name" value="beta-beta-alpha zinc fingers"/>
    <property type="match status" value="10"/>
</dbReference>
<feature type="domain" description="C2H2-type" evidence="9">
    <location>
        <begin position="845"/>
        <end position="864"/>
    </location>
</feature>
<evidence type="ECO:0000313" key="10">
    <source>
        <dbReference type="EMBL" id="TNN76222.1"/>
    </source>
</evidence>
<feature type="domain" description="C2H2-type" evidence="9">
    <location>
        <begin position="445"/>
        <end position="472"/>
    </location>
</feature>
<keyword evidence="6" id="KW-0539">Nucleus</keyword>
<evidence type="ECO:0000256" key="6">
    <source>
        <dbReference type="ARBA" id="ARBA00023242"/>
    </source>
</evidence>
<feature type="domain" description="C2H2-type" evidence="9">
    <location>
        <begin position="1079"/>
        <end position="1106"/>
    </location>
</feature>
<dbReference type="InterPro" id="IPR036236">
    <property type="entry name" value="Znf_C2H2_sf"/>
</dbReference>